<dbReference type="AlphaFoldDB" id="A0A395NIB5"/>
<dbReference type="EMBL" id="PXOA01000407">
    <property type="protein sequence ID" value="RFU75826.1"/>
    <property type="molecule type" value="Genomic_DNA"/>
</dbReference>
<organism evidence="1 2">
    <name type="scientific">Trichoderma arundinaceum</name>
    <dbReference type="NCBI Taxonomy" id="490622"/>
    <lineage>
        <taxon>Eukaryota</taxon>
        <taxon>Fungi</taxon>
        <taxon>Dikarya</taxon>
        <taxon>Ascomycota</taxon>
        <taxon>Pezizomycotina</taxon>
        <taxon>Sordariomycetes</taxon>
        <taxon>Hypocreomycetidae</taxon>
        <taxon>Hypocreales</taxon>
        <taxon>Hypocreaceae</taxon>
        <taxon>Trichoderma</taxon>
    </lineage>
</organism>
<evidence type="ECO:0000313" key="2">
    <source>
        <dbReference type="Proteomes" id="UP000266272"/>
    </source>
</evidence>
<evidence type="ECO:0000313" key="1">
    <source>
        <dbReference type="EMBL" id="RFU75826.1"/>
    </source>
</evidence>
<dbReference type="Proteomes" id="UP000266272">
    <property type="component" value="Unassembled WGS sequence"/>
</dbReference>
<name>A0A395NIB5_TRIAR</name>
<proteinExistence type="predicted"/>
<keyword evidence="2" id="KW-1185">Reference proteome</keyword>
<dbReference type="GO" id="GO:0004252">
    <property type="term" value="F:serine-type endopeptidase activity"/>
    <property type="evidence" value="ECO:0007669"/>
    <property type="project" value="InterPro"/>
</dbReference>
<gene>
    <name evidence="1" type="ORF">TARUN_6416</name>
</gene>
<sequence length="214" mass="24275">MDVPQTLQMKMTTFCHLARGVVEADHQAPNSGGWPYYVEKEEIRTPTDKDLAFEIAEPLVKNGLQFYIVEREYIEHCTRLLIRIAHVLTFNMNVPHYSYWKDDSSGAGQYMYIVDSGNEIKNHPKFQGLKNKPIPLPGKAWGNFLQMGDLHGAKVGDLAGGHRFRMANNAQLLFTETVNPVGFGGEHYLEGLLVVLEDMTENSERQFKSVINMT</sequence>
<dbReference type="Gene3D" id="3.40.50.200">
    <property type="entry name" value="Peptidase S8/S53 domain"/>
    <property type="match status" value="1"/>
</dbReference>
<keyword evidence="1" id="KW-0378">Hydrolase</keyword>
<comment type="caution">
    <text evidence="1">The sequence shown here is derived from an EMBL/GenBank/DDBJ whole genome shotgun (WGS) entry which is preliminary data.</text>
</comment>
<keyword evidence="1" id="KW-0645">Protease</keyword>
<dbReference type="OrthoDB" id="3501153at2759"/>
<accession>A0A395NIB5</accession>
<dbReference type="SUPFAM" id="SSF52743">
    <property type="entry name" value="Subtilisin-like"/>
    <property type="match status" value="1"/>
</dbReference>
<reference evidence="1 2" key="1">
    <citation type="journal article" date="2018" name="PLoS Pathog.">
        <title>Evolution of structural diversity of trichothecenes, a family of toxins produced by plant pathogenic and entomopathogenic fungi.</title>
        <authorList>
            <person name="Proctor R.H."/>
            <person name="McCormick S.P."/>
            <person name="Kim H.S."/>
            <person name="Cardoza R.E."/>
            <person name="Stanley A.M."/>
            <person name="Lindo L."/>
            <person name="Kelly A."/>
            <person name="Brown D.W."/>
            <person name="Lee T."/>
            <person name="Vaughan M.M."/>
            <person name="Alexander N.J."/>
            <person name="Busman M."/>
            <person name="Gutierrez S."/>
        </authorList>
    </citation>
    <scope>NUCLEOTIDE SEQUENCE [LARGE SCALE GENOMIC DNA]</scope>
    <source>
        <strain evidence="1 2">IBT 40837</strain>
    </source>
</reference>
<dbReference type="GO" id="GO:0006508">
    <property type="term" value="P:proteolysis"/>
    <property type="evidence" value="ECO:0007669"/>
    <property type="project" value="UniProtKB-KW"/>
</dbReference>
<protein>
    <submittedName>
        <fullName evidence="1">Subtilisin-like protease pr1e</fullName>
    </submittedName>
</protein>
<dbReference type="InterPro" id="IPR036852">
    <property type="entry name" value="Peptidase_S8/S53_dom_sf"/>
</dbReference>